<accession>A0A7T0IFH6</accession>
<protein>
    <submittedName>
        <fullName evidence="2">Uncharacterized protein</fullName>
    </submittedName>
</protein>
<feature type="region of interest" description="Disordered" evidence="1">
    <location>
        <begin position="130"/>
        <end position="164"/>
    </location>
</feature>
<evidence type="ECO:0000313" key="2">
    <source>
        <dbReference type="EMBL" id="QPK40190.1"/>
    </source>
</evidence>
<evidence type="ECO:0000256" key="1">
    <source>
        <dbReference type="SAM" id="MobiDB-lite"/>
    </source>
</evidence>
<evidence type="ECO:0000313" key="3">
    <source>
        <dbReference type="Proteomes" id="UP000594363"/>
    </source>
</evidence>
<organism evidence="2 3">
    <name type="scientific">Arthrobacter phage Jinkies</name>
    <dbReference type="NCBI Taxonomy" id="2743903"/>
    <lineage>
        <taxon>Viruses</taxon>
        <taxon>Duplodnaviria</taxon>
        <taxon>Heunggongvirae</taxon>
        <taxon>Uroviricota</taxon>
        <taxon>Caudoviricetes</taxon>
        <taxon>Berryhillviridae</taxon>
        <taxon>Jinkiesvirus</taxon>
        <taxon>Jinkiesvirus jinkies</taxon>
    </lineage>
</organism>
<name>A0A7T0IFH6_9CAUD</name>
<reference evidence="2 3" key="1">
    <citation type="submission" date="2020-05" db="EMBL/GenBank/DDBJ databases">
        <authorList>
            <person name="Bohanan V.A."/>
            <person name="Brazelton B.R."/>
            <person name="Coffey L.M."/>
            <person name="Donovan A.R."/>
            <person name="Gales A.C."/>
            <person name="Glasscock A.J."/>
            <person name="Grill M."/>
            <person name="Harper M.C."/>
            <person name="Hollowell C.E."/>
            <person name="Liu T.Y."/>
            <person name="Mansour C."/>
            <person name="McDowell A.D."/>
            <person name="Miller T.E."/>
            <person name="Nash A.G."/>
            <person name="Seo J."/>
            <person name="Sherman Z.A."/>
            <person name="Albert R.M."/>
            <person name="Ayala A."/>
            <person name="Monti D.L."/>
            <person name="Garlena R.A."/>
            <person name="Russell D.A."/>
            <person name="Pope W.H."/>
            <person name="Jacobs-Sera D."/>
            <person name="Hatfull G.F."/>
        </authorList>
    </citation>
    <scope>NUCLEOTIDE SEQUENCE [LARGE SCALE GENOMIC DNA]</scope>
</reference>
<dbReference type="Proteomes" id="UP000594363">
    <property type="component" value="Segment"/>
</dbReference>
<dbReference type="EMBL" id="MT498043">
    <property type="protein sequence ID" value="QPK40190.1"/>
    <property type="molecule type" value="Genomic_DNA"/>
</dbReference>
<gene>
    <name evidence="2" type="primary">59</name>
    <name evidence="2" type="ORF">SEA_JINKIES_59</name>
</gene>
<sequence length="164" mass="18828">MPKNWRVEHDPFERPLGCNGKYGTSGSKAHRYRGEPTCDKCRASETHYGREYRRGQGLGRPIYPCGTWQAAARHNRRGEPLDFPCRAARSRYRARLRAEREQGMQGTVAELHAEAERLAKRILSRRRRRCHAQRRHTPGHCQTCGVHSPAGRLQLPPLPERIAA</sequence>
<proteinExistence type="predicted"/>
<keyword evidence="3" id="KW-1185">Reference proteome</keyword>